<reference evidence="13 14" key="1">
    <citation type="submission" date="2015-12" db="EMBL/GenBank/DDBJ databases">
        <title>Dictyostelia acquired genes for synthesis and detection of signals that induce cell-type specialization by lateral gene transfer from prokaryotes.</title>
        <authorList>
            <person name="Gloeckner G."/>
            <person name="Schaap P."/>
        </authorList>
    </citation>
    <scope>NUCLEOTIDE SEQUENCE [LARGE SCALE GENOMIC DNA]</scope>
    <source>
        <strain evidence="13 14">TK</strain>
    </source>
</reference>
<dbReference type="Pfam" id="PF23797">
    <property type="entry name" value="Beta-prop_ELP1_2nd"/>
    <property type="match status" value="1"/>
</dbReference>
<keyword evidence="14" id="KW-1185">Reference proteome</keyword>
<feature type="domain" description="ELP1 three-helical bundle" evidence="12">
    <location>
        <begin position="1105"/>
        <end position="1278"/>
    </location>
</feature>
<keyword evidence="6" id="KW-0539">Nucleus</keyword>
<dbReference type="Pfam" id="PF04762">
    <property type="entry name" value="Beta-prop_ELP1_1st"/>
    <property type="match status" value="1"/>
</dbReference>
<dbReference type="OrthoDB" id="40048at2759"/>
<dbReference type="InterPro" id="IPR056165">
    <property type="entry name" value="Beta-prop_ELP1_2nd"/>
</dbReference>
<accession>A0A151ZSH5</accession>
<evidence type="ECO:0000313" key="14">
    <source>
        <dbReference type="Proteomes" id="UP000076078"/>
    </source>
</evidence>
<feature type="compositionally biased region" description="Basic residues" evidence="7">
    <location>
        <begin position="1199"/>
        <end position="1214"/>
    </location>
</feature>
<evidence type="ECO:0000259" key="12">
    <source>
        <dbReference type="Pfam" id="PF23936"/>
    </source>
</evidence>
<dbReference type="STRING" id="361077.A0A151ZSH5"/>
<evidence type="ECO:0000259" key="11">
    <source>
        <dbReference type="Pfam" id="PF23925"/>
    </source>
</evidence>
<evidence type="ECO:0000256" key="3">
    <source>
        <dbReference type="ARBA" id="ARBA00022490"/>
    </source>
</evidence>
<dbReference type="FunCoup" id="A0A151ZSH5">
    <property type="interactions" value="913"/>
</dbReference>
<evidence type="ECO:0000256" key="1">
    <source>
        <dbReference type="ARBA" id="ARBA00005043"/>
    </source>
</evidence>
<dbReference type="Pfam" id="PF23878">
    <property type="entry name" value="TPR_ELP1"/>
    <property type="match status" value="1"/>
</dbReference>
<dbReference type="GO" id="GO:0000049">
    <property type="term" value="F:tRNA binding"/>
    <property type="evidence" value="ECO:0007669"/>
    <property type="project" value="TreeGrafter"/>
</dbReference>
<dbReference type="SUPFAM" id="SSF69322">
    <property type="entry name" value="Tricorn protease domain 2"/>
    <property type="match status" value="1"/>
</dbReference>
<sequence>MKNLTKLTEVIDDISVDKTIQLKLFTVDTDNNIIFFVSSDNHFIVYNPSAKKVQLLIDLNKQDIISQGAFVIAIQYIPDLNAICMATDKGDILMYTISNSQLECVGVVGSSGISSMSWSPDYELFIIATLSGTLIQMTKDWDIITEVPIDSQLPGNKATVTTIPDNNNANNNNNNNIIPCISWRGDGQYFTCSSYDAVQGKVVIRVWDRTLVLHSMNESNVNGLESKVHWRPNGSLIAASHRYPAEQRHDISFFERNGLKHGELTLRDKYVVESIQWSSDSEVLALHLTEDGGLKRSLVQLWHRSNYYWFLKQELNFDADQHVASIQWDQSSSGVLRVITKELRYHEVRFCWDYDISPGFSQENPSTCVMVDGKDLKLTPFRRLVVPPPMSAYAVKLNSNCLGFSFNHTTYQLMTFGSDNEISIYTPAVLPPIPTRQSTTLPNYSIAPTLTAQTSKQSSVKLYQLRHFLWLNDETILAVEAALNSQPEQLVQLQISLKDNVIQLDRVDRVSLPGKVLRMIRQATPDSQLNDERVLFETLDGHLYIYNSMTSSFIPFVSQIQENIFKFPTPCLWIHSCISNGEDAVVGLTDRSRLYLNQHVMSTDCNSFAIHNKFLMFTTTAHVLRSVPLSLPPPSQPLVYQQPSIASQSQQQNSKFGPPPSAVSYDDSIREVERGSKIVAVVPHDTRLVLQMPRGNLETISPRSLTLSTIRELLSQHQYESAFSLMRRNRIDMNLIYDYNPKDFIQHIDEFVNQIQSIDYLNLFISSLRDEDTTKSLFIDLETNGISTSKQTSNNNNNNNNSNTGKVNLICDKLRQVFVKKDSIAYNLPILTTYVKKSPPELDQVLRLIQSLRGEEINDQGETVVNRLTEESLDYIVFLVDVNKLYDIALGTYDFELVIMVAQKSQKDPKEYMSFLTELQKMEKFYQRYSIDKHLGRWESALENLSQAGSEYFSECLDIIRQHKIYKEAVQLYSKIGDQEKLNQVQEIYGDYLMQSNGFLEAGFMYCNANLYKKAIQSFKDAGAWELALVQSVHLGYSPSEQKSLCYDLSEHMKRLSKFKDSANVLVHSSCQDYQLAVNTLIDGVFWTDAYTLSVSHKIELPKQMLLDQVSQYQSEISENSASYQKYLQRVQVVRQNKLNYQPLLLPRSSMDPETSSVMSGMSGMFSEGGGSVSSQASTSTYVSTYSSQTGTFSQATKSRIKKPKQHKPKKVRLTGKEGSAYEEEFLVEEMKKLIPSTSNQDLIGRLLRGLVLFKEYKIAKELQDQYTTYLKIIDDSLDILSTSATAILPENKKEKEREFEFNQQQLELPTEQQQQSNNNKPPTFTLTINKVTITREKSNWNLNIF</sequence>
<evidence type="ECO:0000256" key="5">
    <source>
        <dbReference type="ARBA" id="ARBA00029535"/>
    </source>
</evidence>
<dbReference type="InterPro" id="IPR006849">
    <property type="entry name" value="Elp1"/>
</dbReference>
<keyword evidence="3 6" id="KW-0963">Cytoplasm</keyword>
<evidence type="ECO:0000256" key="6">
    <source>
        <dbReference type="PIRNR" id="PIRNR017233"/>
    </source>
</evidence>
<feature type="domain" description="ELP1 N-terminal second beta-propeller" evidence="9">
    <location>
        <begin position="370"/>
        <end position="679"/>
    </location>
</feature>
<comment type="subcellular location">
    <subcellularLocation>
        <location evidence="6">Cytoplasm</location>
    </subcellularLocation>
    <subcellularLocation>
        <location evidence="6">Nucleus</location>
    </subcellularLocation>
</comment>
<dbReference type="PANTHER" id="PTHR12747">
    <property type="entry name" value="ELONGATOR COMPLEX PROTEIN 1"/>
    <property type="match status" value="1"/>
</dbReference>
<dbReference type="InterPro" id="IPR056166">
    <property type="entry name" value="TPR_ELP1"/>
</dbReference>
<evidence type="ECO:0000256" key="4">
    <source>
        <dbReference type="ARBA" id="ARBA00022694"/>
    </source>
</evidence>
<dbReference type="GO" id="GO:0005829">
    <property type="term" value="C:cytosol"/>
    <property type="evidence" value="ECO:0007669"/>
    <property type="project" value="TreeGrafter"/>
</dbReference>
<dbReference type="UniPathway" id="UPA00988"/>
<keyword evidence="4" id="KW-0819">tRNA processing</keyword>
<dbReference type="Gene3D" id="2.130.10.10">
    <property type="entry name" value="YVTN repeat-like/Quinoprotein amine dehydrogenase"/>
    <property type="match status" value="1"/>
</dbReference>
<comment type="caution">
    <text evidence="13">The sequence shown here is derived from an EMBL/GenBank/DDBJ whole genome shotgun (WGS) entry which is preliminary data.</text>
</comment>
<protein>
    <recommendedName>
        <fullName evidence="5 6">Elongator complex protein 1</fullName>
    </recommendedName>
</protein>
<dbReference type="Proteomes" id="UP000076078">
    <property type="component" value="Unassembled WGS sequence"/>
</dbReference>
<comment type="function">
    <text evidence="6">Component of the elongator complex which is required for multiple tRNA modifications, including mcm5U (5-methoxycarbonylmethyl uridine), mcm5s2U (5-methoxycarbonylmethyl-2-thiouridine), and ncm5U (5-carbamoylmethyl uridine). The elongator complex catalyzes formation of carboxymethyluridine in the wobble base at position 34 in tRNAs.</text>
</comment>
<proteinExistence type="inferred from homology"/>
<feature type="domain" description="ELP1 TPR" evidence="10">
    <location>
        <begin position="926"/>
        <end position="1085"/>
    </location>
</feature>
<dbReference type="Pfam" id="PF23925">
    <property type="entry name" value="A-sol_ELP1"/>
    <property type="match status" value="1"/>
</dbReference>
<feature type="region of interest" description="Disordered" evidence="7">
    <location>
        <begin position="1195"/>
        <end position="1214"/>
    </location>
</feature>
<dbReference type="InParanoid" id="A0A151ZSH5"/>
<evidence type="ECO:0000313" key="13">
    <source>
        <dbReference type="EMBL" id="KYQ96947.1"/>
    </source>
</evidence>
<dbReference type="EMBL" id="LODT01000021">
    <property type="protein sequence ID" value="KYQ96947.1"/>
    <property type="molecule type" value="Genomic_DNA"/>
</dbReference>
<dbReference type="InterPro" id="IPR056164">
    <property type="entry name" value="Beta-prop_ELP1_1st"/>
</dbReference>
<dbReference type="InterPro" id="IPR056169">
    <property type="entry name" value="HB_ELP1"/>
</dbReference>
<dbReference type="PANTHER" id="PTHR12747:SF0">
    <property type="entry name" value="ELONGATOR COMPLEX PROTEIN 1"/>
    <property type="match status" value="1"/>
</dbReference>
<dbReference type="Pfam" id="PF23936">
    <property type="entry name" value="HB_ELP1"/>
    <property type="match status" value="1"/>
</dbReference>
<feature type="domain" description="ELP1 first N-terminal beta-propeller" evidence="8">
    <location>
        <begin position="1"/>
        <end position="330"/>
    </location>
</feature>
<dbReference type="GO" id="GO:0005634">
    <property type="term" value="C:nucleus"/>
    <property type="evidence" value="ECO:0007669"/>
    <property type="project" value="UniProtKB-SubCell"/>
</dbReference>
<dbReference type="InterPro" id="IPR015943">
    <property type="entry name" value="WD40/YVTN_repeat-like_dom_sf"/>
</dbReference>
<evidence type="ECO:0000259" key="9">
    <source>
        <dbReference type="Pfam" id="PF23797"/>
    </source>
</evidence>
<dbReference type="GO" id="GO:0033588">
    <property type="term" value="C:elongator holoenzyme complex"/>
    <property type="evidence" value="ECO:0007669"/>
    <property type="project" value="InterPro"/>
</dbReference>
<dbReference type="OMA" id="WRESLYC"/>
<feature type="domain" description="ELP1 alpha-solenoid" evidence="11">
    <location>
        <begin position="703"/>
        <end position="919"/>
    </location>
</feature>
<evidence type="ECO:0000256" key="2">
    <source>
        <dbReference type="ARBA" id="ARBA00006086"/>
    </source>
</evidence>
<evidence type="ECO:0000259" key="8">
    <source>
        <dbReference type="Pfam" id="PF04762"/>
    </source>
</evidence>
<comment type="similarity">
    <text evidence="2 6">Belongs to the ELP1/IKA1 family.</text>
</comment>
<dbReference type="PIRSF" id="PIRSF017233">
    <property type="entry name" value="IKAP"/>
    <property type="match status" value="1"/>
</dbReference>
<gene>
    <name evidence="13" type="ORF">DLAC_04269</name>
</gene>
<name>A0A151ZSH5_TIELA</name>
<comment type="pathway">
    <text evidence="1">tRNA modification; 5-methoxycarbonylmethyl-2-thiouridine-tRNA biosynthesis.</text>
</comment>
<dbReference type="InterPro" id="IPR056167">
    <property type="entry name" value="A-sol_ELP1"/>
</dbReference>
<evidence type="ECO:0000259" key="10">
    <source>
        <dbReference type="Pfam" id="PF23878"/>
    </source>
</evidence>
<organism evidence="13 14">
    <name type="scientific">Tieghemostelium lacteum</name>
    <name type="common">Slime mold</name>
    <name type="synonym">Dictyostelium lacteum</name>
    <dbReference type="NCBI Taxonomy" id="361077"/>
    <lineage>
        <taxon>Eukaryota</taxon>
        <taxon>Amoebozoa</taxon>
        <taxon>Evosea</taxon>
        <taxon>Eumycetozoa</taxon>
        <taxon>Dictyostelia</taxon>
        <taxon>Dictyosteliales</taxon>
        <taxon>Raperosteliaceae</taxon>
        <taxon>Tieghemostelium</taxon>
    </lineage>
</organism>
<dbReference type="GO" id="GO:0002926">
    <property type="term" value="P:tRNA wobble base 5-methoxycarbonylmethyl-2-thiouridinylation"/>
    <property type="evidence" value="ECO:0007669"/>
    <property type="project" value="TreeGrafter"/>
</dbReference>
<evidence type="ECO:0000256" key="7">
    <source>
        <dbReference type="SAM" id="MobiDB-lite"/>
    </source>
</evidence>